<dbReference type="InterPro" id="IPR050204">
    <property type="entry name" value="AraC_XylS_family_regulators"/>
</dbReference>
<evidence type="ECO:0000256" key="3">
    <source>
        <dbReference type="ARBA" id="ARBA00023163"/>
    </source>
</evidence>
<dbReference type="PROSITE" id="PS01124">
    <property type="entry name" value="HTH_ARAC_FAMILY_2"/>
    <property type="match status" value="1"/>
</dbReference>
<dbReference type="Pfam" id="PF12833">
    <property type="entry name" value="HTH_18"/>
    <property type="match status" value="1"/>
</dbReference>
<evidence type="ECO:0000313" key="5">
    <source>
        <dbReference type="EMBL" id="MCR6098096.1"/>
    </source>
</evidence>
<protein>
    <submittedName>
        <fullName evidence="5">AraC family transcriptional regulator</fullName>
    </submittedName>
</protein>
<dbReference type="SMART" id="SM00342">
    <property type="entry name" value="HTH_ARAC"/>
    <property type="match status" value="1"/>
</dbReference>
<keyword evidence="3" id="KW-0804">Transcription</keyword>
<dbReference type="Pfam" id="PF20240">
    <property type="entry name" value="DUF6597"/>
    <property type="match status" value="1"/>
</dbReference>
<sequence length="300" mass="34770">MDDKLQRMFHPVQANGRTAVSSYTEIAPSEALRPYVSCYWYSEPEGDNDNSRLQIASEATVDRVIPDGCCDILFEHHIADNAYYVRYCGLMERPFVITYNMDNSVRRFGIRFFPGGAYGVIQTPLSCLKNQLCELDALLPRSESTAAEQLFAEESLVGKVRFAEAFLLSLLSWERMRPDNTMKSVLHHIFRSRGSAQIQSIAKKEVISTRQLNRKFQNWIGVTPKRFSEIVRFQAMVHYMQTSPSIDWSALALGYGFFDQPHMIRDFKRYYGVSPVEAVKECQLVQRNVRFLQYEYFRED</sequence>
<accession>A0A9Q4B4E9</accession>
<dbReference type="InterPro" id="IPR018060">
    <property type="entry name" value="HTH_AraC"/>
</dbReference>
<evidence type="ECO:0000313" key="6">
    <source>
        <dbReference type="Proteomes" id="UP001057753"/>
    </source>
</evidence>
<name>A0A9Q4B4E9_SALAG</name>
<dbReference type="PANTHER" id="PTHR46796:SF13">
    <property type="entry name" value="HTH-TYPE TRANSCRIPTIONAL ACTIVATOR RHAS"/>
    <property type="match status" value="1"/>
</dbReference>
<keyword evidence="6" id="KW-1185">Reference proteome</keyword>
<proteinExistence type="predicted"/>
<dbReference type="SUPFAM" id="SSF46689">
    <property type="entry name" value="Homeodomain-like"/>
    <property type="match status" value="1"/>
</dbReference>
<dbReference type="GO" id="GO:0043565">
    <property type="term" value="F:sequence-specific DNA binding"/>
    <property type="evidence" value="ECO:0007669"/>
    <property type="project" value="InterPro"/>
</dbReference>
<dbReference type="EMBL" id="JABXYM010000001">
    <property type="protein sequence ID" value="MCR6098096.1"/>
    <property type="molecule type" value="Genomic_DNA"/>
</dbReference>
<evidence type="ECO:0000259" key="4">
    <source>
        <dbReference type="PROSITE" id="PS01124"/>
    </source>
</evidence>
<dbReference type="PANTHER" id="PTHR46796">
    <property type="entry name" value="HTH-TYPE TRANSCRIPTIONAL ACTIVATOR RHAS-RELATED"/>
    <property type="match status" value="1"/>
</dbReference>
<feature type="domain" description="HTH araC/xylS-type" evidence="4">
    <location>
        <begin position="179"/>
        <end position="281"/>
    </location>
</feature>
<reference evidence="5" key="1">
    <citation type="submission" date="2020-06" db="EMBL/GenBank/DDBJ databases">
        <title>Insight into the genomes of haloalkaliphilic bacilli from Kenyan soda lakes.</title>
        <authorList>
            <person name="Mwirichia R."/>
            <person name="Villamizar G.C."/>
            <person name="Poehlein A."/>
            <person name="Mugweru J."/>
            <person name="Kipnyargis A."/>
            <person name="Kiplimo D."/>
            <person name="Orwa P."/>
            <person name="Daniel R."/>
        </authorList>
    </citation>
    <scope>NUCLEOTIDE SEQUENCE</scope>
    <source>
        <strain evidence="5">B1096_S55</strain>
    </source>
</reference>
<dbReference type="InterPro" id="IPR046532">
    <property type="entry name" value="DUF6597"/>
</dbReference>
<comment type="caution">
    <text evidence="5">The sequence shown here is derived from an EMBL/GenBank/DDBJ whole genome shotgun (WGS) entry which is preliminary data.</text>
</comment>
<gene>
    <name evidence="5" type="ORF">HXA33_16270</name>
</gene>
<organism evidence="5 6">
    <name type="scientific">Salipaludibacillus agaradhaerens</name>
    <name type="common">Bacillus agaradhaerens</name>
    <dbReference type="NCBI Taxonomy" id="76935"/>
    <lineage>
        <taxon>Bacteria</taxon>
        <taxon>Bacillati</taxon>
        <taxon>Bacillota</taxon>
        <taxon>Bacilli</taxon>
        <taxon>Bacillales</taxon>
        <taxon>Bacillaceae</taxon>
    </lineage>
</organism>
<dbReference type="Proteomes" id="UP001057753">
    <property type="component" value="Unassembled WGS sequence"/>
</dbReference>
<keyword evidence="1" id="KW-0805">Transcription regulation</keyword>
<evidence type="ECO:0000256" key="2">
    <source>
        <dbReference type="ARBA" id="ARBA00023125"/>
    </source>
</evidence>
<dbReference type="Gene3D" id="1.10.10.60">
    <property type="entry name" value="Homeodomain-like"/>
    <property type="match status" value="1"/>
</dbReference>
<evidence type="ECO:0000256" key="1">
    <source>
        <dbReference type="ARBA" id="ARBA00023015"/>
    </source>
</evidence>
<dbReference type="InterPro" id="IPR009057">
    <property type="entry name" value="Homeodomain-like_sf"/>
</dbReference>
<dbReference type="GO" id="GO:0003700">
    <property type="term" value="F:DNA-binding transcription factor activity"/>
    <property type="evidence" value="ECO:0007669"/>
    <property type="project" value="InterPro"/>
</dbReference>
<dbReference type="RefSeq" id="WP_257822472.1">
    <property type="nucleotide sequence ID" value="NZ_JABXYM010000001.1"/>
</dbReference>
<dbReference type="AlphaFoldDB" id="A0A9Q4B4E9"/>
<keyword evidence="2" id="KW-0238">DNA-binding</keyword>